<keyword evidence="3" id="KW-1185">Reference proteome</keyword>
<keyword evidence="1" id="KW-1133">Transmembrane helix</keyword>
<proteinExistence type="predicted"/>
<dbReference type="EMBL" id="CAJVPY010050615">
    <property type="protein sequence ID" value="CAG8813871.1"/>
    <property type="molecule type" value="Genomic_DNA"/>
</dbReference>
<name>A0A9N9PEK6_9GLOM</name>
<organism evidence="2 3">
    <name type="scientific">Dentiscutata erythropus</name>
    <dbReference type="NCBI Taxonomy" id="1348616"/>
    <lineage>
        <taxon>Eukaryota</taxon>
        <taxon>Fungi</taxon>
        <taxon>Fungi incertae sedis</taxon>
        <taxon>Mucoromycota</taxon>
        <taxon>Glomeromycotina</taxon>
        <taxon>Glomeromycetes</taxon>
        <taxon>Diversisporales</taxon>
        <taxon>Gigasporaceae</taxon>
        <taxon>Dentiscutata</taxon>
    </lineage>
</organism>
<feature type="transmembrane region" description="Helical" evidence="1">
    <location>
        <begin position="110"/>
        <end position="135"/>
    </location>
</feature>
<dbReference type="Proteomes" id="UP000789405">
    <property type="component" value="Unassembled WGS sequence"/>
</dbReference>
<feature type="non-terminal residue" evidence="2">
    <location>
        <position position="377"/>
    </location>
</feature>
<keyword evidence="1" id="KW-0812">Transmembrane</keyword>
<keyword evidence="1" id="KW-0472">Membrane</keyword>
<accession>A0A9N9PEK6</accession>
<dbReference type="AlphaFoldDB" id="A0A9N9PEK6"/>
<evidence type="ECO:0000313" key="3">
    <source>
        <dbReference type="Proteomes" id="UP000789405"/>
    </source>
</evidence>
<evidence type="ECO:0000256" key="1">
    <source>
        <dbReference type="SAM" id="Phobius"/>
    </source>
</evidence>
<feature type="transmembrane region" description="Helical" evidence="1">
    <location>
        <begin position="70"/>
        <end position="90"/>
    </location>
</feature>
<comment type="caution">
    <text evidence="2">The sequence shown here is derived from an EMBL/GenBank/DDBJ whole genome shotgun (WGS) entry which is preliminary data.</text>
</comment>
<evidence type="ECO:0000313" key="2">
    <source>
        <dbReference type="EMBL" id="CAG8813871.1"/>
    </source>
</evidence>
<feature type="transmembrane region" description="Helical" evidence="1">
    <location>
        <begin position="6"/>
        <end position="26"/>
    </location>
</feature>
<reference evidence="2" key="1">
    <citation type="submission" date="2021-06" db="EMBL/GenBank/DDBJ databases">
        <authorList>
            <person name="Kallberg Y."/>
            <person name="Tangrot J."/>
            <person name="Rosling A."/>
        </authorList>
    </citation>
    <scope>NUCLEOTIDE SEQUENCE</scope>
    <source>
        <strain evidence="2">MA453B</strain>
    </source>
</reference>
<gene>
    <name evidence="2" type="ORF">DERYTH_LOCUS25873</name>
</gene>
<sequence>MIPIPPLLLFPGLVVGFSVLFTSTIYKSESICSDNTMKSKRSSRGKLIQPIFVKNIFKLHLSALSRNKSIFNFEFMPLSYFNTTISSFLLKINIKKFLAKLNLKIVKKTFYFAIFLMLLFCIIFFSCPDITSIVFRAFSRRARFHFVASTMKKILLLHLMFKFNPVTPKDGNESLFNHHDKFNDLSKDTNESSNPSASDQFNTIIVETSLYEQRNQNIHFSISTIDNAALKKNSFCSNYKIRTNNNLSQSLDFEVFKIIESSLSIHYNQFYKVPSPENLIIGLHYCGYSASDIEIKYSKFLSLRALKSKEVSDRLNQQLKSKEVSDRLKSKEASDQLNQASDRFNSTSKLNANHMIIPKSKNIGLNYEAVEKIENYE</sequence>
<protein>
    <submittedName>
        <fullName evidence="2">3872_t:CDS:1</fullName>
    </submittedName>
</protein>